<name>A0A0D2DCL4_9EURO</name>
<evidence type="ECO:0000313" key="5">
    <source>
        <dbReference type="Proteomes" id="UP000053029"/>
    </source>
</evidence>
<evidence type="ECO:0000256" key="3">
    <source>
        <dbReference type="ARBA" id="ARBA00023242"/>
    </source>
</evidence>
<dbReference type="InterPro" id="IPR053178">
    <property type="entry name" value="Osmoadaptation_assoc"/>
</dbReference>
<proteinExistence type="predicted"/>
<organism evidence="4 5">
    <name type="scientific">Fonsecaea pedrosoi CBS 271.37</name>
    <dbReference type="NCBI Taxonomy" id="1442368"/>
    <lineage>
        <taxon>Eukaryota</taxon>
        <taxon>Fungi</taxon>
        <taxon>Dikarya</taxon>
        <taxon>Ascomycota</taxon>
        <taxon>Pezizomycotina</taxon>
        <taxon>Eurotiomycetes</taxon>
        <taxon>Chaetothyriomycetidae</taxon>
        <taxon>Chaetothyriales</taxon>
        <taxon>Herpotrichiellaceae</taxon>
        <taxon>Fonsecaea</taxon>
    </lineage>
</organism>
<sequence length="605" mass="68812">MRTARTRFICAEGLDSRLSAAAGVLGLEPFVYARCPQTHLLNTGRFQNLQYLLLCYHSVETLKGTFIVQLYPWRKPYGWDRKKSWLWHLQEAEDRERPSCAQCIKSNRICTGYRKYPIFIAHQPPKGDDPKHPGYVESTIDSTIRPHDSQPDPVDFNGVVGSSPSGGLDLDPVQSLIRLGAQVNTNPALRQRLLSLYLENHLSKDRLGPMQQRVWLIQVPRLPDLTPALEISMMALAVAKLGEVYRDEGLVHESLKLYREALREVQIALWDRNLMLHDQTLAACVALGMYEMSQCPNQSKHGYISHTLGCQKLIQLRGAEAHTDGLGHSIFVHFRIQGILYSLDLCQPSFLGDPLWLEVPWQVKPKTPYDRIYDFLTCAPELLRQGEMLEHMDFDGKLQLATKMIWKCWKLDAELQSVYDSLEKSHDGPLYWPELAKDQSLDVGSKDGMLFPVAFHFPNLSIANTVIISWGVQAILWQGLWNLYGLIAELQTAFAEGAAFARGNVDGATTGPSTDDVGSIFHFPPLEHRADFAAPCRNILQSVEYSLQDDMLDQGPKCVAAPLRMAIETLLPFPQYRREVDWAERAVKKIQERSFRLLIYYKPRR</sequence>
<evidence type="ECO:0008006" key="6">
    <source>
        <dbReference type="Google" id="ProtNLM"/>
    </source>
</evidence>
<keyword evidence="2" id="KW-0804">Transcription</keyword>
<evidence type="ECO:0000256" key="1">
    <source>
        <dbReference type="ARBA" id="ARBA00023015"/>
    </source>
</evidence>
<dbReference type="OrthoDB" id="4491390at2759"/>
<reference evidence="4 5" key="1">
    <citation type="submission" date="2015-01" db="EMBL/GenBank/DDBJ databases">
        <title>The Genome Sequence of Fonsecaea pedrosoi CBS 271.37.</title>
        <authorList>
            <consortium name="The Broad Institute Genomics Platform"/>
            <person name="Cuomo C."/>
            <person name="de Hoog S."/>
            <person name="Gorbushina A."/>
            <person name="Stielow B."/>
            <person name="Teixiera M."/>
            <person name="Abouelleil A."/>
            <person name="Chapman S.B."/>
            <person name="Priest M."/>
            <person name="Young S.K."/>
            <person name="Wortman J."/>
            <person name="Nusbaum C."/>
            <person name="Birren B."/>
        </authorList>
    </citation>
    <scope>NUCLEOTIDE SEQUENCE [LARGE SCALE GENOMIC DNA]</scope>
    <source>
        <strain evidence="4 5">CBS 271.37</strain>
    </source>
</reference>
<accession>A0A0D2DCL4</accession>
<gene>
    <name evidence="4" type="ORF">Z517_10122</name>
</gene>
<keyword evidence="1" id="KW-0805">Transcription regulation</keyword>
<dbReference type="Proteomes" id="UP000053029">
    <property type="component" value="Unassembled WGS sequence"/>
</dbReference>
<dbReference type="RefSeq" id="XP_013279189.1">
    <property type="nucleotide sequence ID" value="XM_013423735.1"/>
</dbReference>
<dbReference type="VEuPathDB" id="FungiDB:Z517_10122"/>
<dbReference type="AlphaFoldDB" id="A0A0D2DCL4"/>
<dbReference type="PANTHER" id="PTHR38111:SF11">
    <property type="entry name" value="TRANSCRIPTION FACTOR DOMAIN-CONTAINING PROTEIN-RELATED"/>
    <property type="match status" value="1"/>
</dbReference>
<evidence type="ECO:0000256" key="2">
    <source>
        <dbReference type="ARBA" id="ARBA00023163"/>
    </source>
</evidence>
<dbReference type="CDD" id="cd00067">
    <property type="entry name" value="GAL4"/>
    <property type="match status" value="1"/>
</dbReference>
<evidence type="ECO:0000313" key="4">
    <source>
        <dbReference type="EMBL" id="KIW75381.1"/>
    </source>
</evidence>
<dbReference type="EMBL" id="KN846975">
    <property type="protein sequence ID" value="KIW75381.1"/>
    <property type="molecule type" value="Genomic_DNA"/>
</dbReference>
<dbReference type="PANTHER" id="PTHR38111">
    <property type="entry name" value="ZN(2)-C6 FUNGAL-TYPE DOMAIN-CONTAINING PROTEIN-RELATED"/>
    <property type="match status" value="1"/>
</dbReference>
<protein>
    <recommendedName>
        <fullName evidence="6">Zn(2)-C6 fungal-type domain-containing protein</fullName>
    </recommendedName>
</protein>
<dbReference type="GO" id="GO:0000981">
    <property type="term" value="F:DNA-binding transcription factor activity, RNA polymerase II-specific"/>
    <property type="evidence" value="ECO:0007669"/>
    <property type="project" value="InterPro"/>
</dbReference>
<dbReference type="GO" id="GO:0008270">
    <property type="term" value="F:zinc ion binding"/>
    <property type="evidence" value="ECO:0007669"/>
    <property type="project" value="InterPro"/>
</dbReference>
<keyword evidence="3" id="KW-0539">Nucleus</keyword>
<dbReference type="InterPro" id="IPR001138">
    <property type="entry name" value="Zn2Cys6_DnaBD"/>
</dbReference>
<dbReference type="STRING" id="1442368.A0A0D2DCL4"/>
<keyword evidence="5" id="KW-1185">Reference proteome</keyword>
<dbReference type="GeneID" id="25309612"/>
<dbReference type="HOGENOM" id="CLU_021599_2_1_1"/>